<evidence type="ECO:0000313" key="2">
    <source>
        <dbReference type="Proteomes" id="UP000664940"/>
    </source>
</evidence>
<accession>A0A834BKG6</accession>
<name>A0A834BKG6_9CHIR</name>
<organism evidence="1 2">
    <name type="scientific">Phyllostomus discolor</name>
    <name type="common">pale spear-nosed bat</name>
    <dbReference type="NCBI Taxonomy" id="89673"/>
    <lineage>
        <taxon>Eukaryota</taxon>
        <taxon>Metazoa</taxon>
        <taxon>Chordata</taxon>
        <taxon>Craniata</taxon>
        <taxon>Vertebrata</taxon>
        <taxon>Euteleostomi</taxon>
        <taxon>Mammalia</taxon>
        <taxon>Eutheria</taxon>
        <taxon>Laurasiatheria</taxon>
        <taxon>Chiroptera</taxon>
        <taxon>Yangochiroptera</taxon>
        <taxon>Phyllostomidae</taxon>
        <taxon>Phyllostominae</taxon>
        <taxon>Phyllostomus</taxon>
    </lineage>
</organism>
<comment type="caution">
    <text evidence="1">The sequence shown here is derived from an EMBL/GenBank/DDBJ whole genome shotgun (WGS) entry which is preliminary data.</text>
</comment>
<dbReference type="AlphaFoldDB" id="A0A834BKG6"/>
<sequence>MAQLSCSVGGGGGTFRLFLRLSLPVSQPQFFLVQKIYPSSWPPPLSWAHVTGCRHVCLNKHPSHQPAVPWQADFKHSAPKGGPGAGTPSTLPPVYLKHPLYASKKPEWLASLSMVTHRFVQTS</sequence>
<reference evidence="1 2" key="1">
    <citation type="journal article" date="2020" name="Nature">
        <title>Six reference-quality genomes reveal evolution of bat adaptations.</title>
        <authorList>
            <person name="Jebb D."/>
            <person name="Huang Z."/>
            <person name="Pippel M."/>
            <person name="Hughes G.M."/>
            <person name="Lavrichenko K."/>
            <person name="Devanna P."/>
            <person name="Winkler S."/>
            <person name="Jermiin L.S."/>
            <person name="Skirmuntt E.C."/>
            <person name="Katzourakis A."/>
            <person name="Burkitt-Gray L."/>
            <person name="Ray D.A."/>
            <person name="Sullivan K.A.M."/>
            <person name="Roscito J.G."/>
            <person name="Kirilenko B.M."/>
            <person name="Davalos L.M."/>
            <person name="Corthals A.P."/>
            <person name="Power M.L."/>
            <person name="Jones G."/>
            <person name="Ransome R.D."/>
            <person name="Dechmann D.K.N."/>
            <person name="Locatelli A.G."/>
            <person name="Puechmaille S.J."/>
            <person name="Fedrigo O."/>
            <person name="Jarvis E.D."/>
            <person name="Hiller M."/>
            <person name="Vernes S.C."/>
            <person name="Myers E.W."/>
            <person name="Teeling E.C."/>
        </authorList>
    </citation>
    <scope>NUCLEOTIDE SEQUENCE [LARGE SCALE GENOMIC DNA]</scope>
    <source>
        <strain evidence="1">Bat1K_MPI-CBG_1</strain>
    </source>
</reference>
<proteinExistence type="predicted"/>
<dbReference type="Proteomes" id="UP000664940">
    <property type="component" value="Unassembled WGS sequence"/>
</dbReference>
<protein>
    <submittedName>
        <fullName evidence="1">Uncharacterized protein</fullName>
    </submittedName>
</protein>
<evidence type="ECO:0000313" key="1">
    <source>
        <dbReference type="EMBL" id="KAF6130783.1"/>
    </source>
</evidence>
<gene>
    <name evidence="1" type="ORF">HJG60_007761</name>
</gene>
<dbReference type="EMBL" id="JABVXQ010000001">
    <property type="protein sequence ID" value="KAF6130783.1"/>
    <property type="molecule type" value="Genomic_DNA"/>
</dbReference>